<proteinExistence type="predicted"/>
<organism evidence="1 2">
    <name type="scientific">Duganella vulcania</name>
    <dbReference type="NCBI Taxonomy" id="2692166"/>
    <lineage>
        <taxon>Bacteria</taxon>
        <taxon>Pseudomonadati</taxon>
        <taxon>Pseudomonadota</taxon>
        <taxon>Betaproteobacteria</taxon>
        <taxon>Burkholderiales</taxon>
        <taxon>Oxalobacteraceae</taxon>
        <taxon>Telluria group</taxon>
        <taxon>Duganella</taxon>
    </lineage>
</organism>
<evidence type="ECO:0000313" key="1">
    <source>
        <dbReference type="EMBL" id="MYM95936.1"/>
    </source>
</evidence>
<dbReference type="Pfam" id="PF06067">
    <property type="entry name" value="DUF932"/>
    <property type="match status" value="1"/>
</dbReference>
<comment type="caution">
    <text evidence="1">The sequence shown here is derived from an EMBL/GenBank/DDBJ whole genome shotgun (WGS) entry which is preliminary data.</text>
</comment>
<dbReference type="EMBL" id="WWCX01000035">
    <property type="protein sequence ID" value="MYM95936.1"/>
    <property type="molecule type" value="Genomic_DNA"/>
</dbReference>
<accession>A0A845GRR3</accession>
<protein>
    <submittedName>
        <fullName evidence="1">DUF932 domain-containing protein</fullName>
    </submittedName>
</protein>
<dbReference type="Proteomes" id="UP000447355">
    <property type="component" value="Unassembled WGS sequence"/>
</dbReference>
<name>A0A845GRR3_9BURK</name>
<dbReference type="AlphaFoldDB" id="A0A845GRR3"/>
<gene>
    <name evidence="1" type="ORF">GTP90_18920</name>
</gene>
<dbReference type="RefSeq" id="WP_161085022.1">
    <property type="nucleotide sequence ID" value="NZ_WWCX01000035.1"/>
</dbReference>
<evidence type="ECO:0000313" key="2">
    <source>
        <dbReference type="Proteomes" id="UP000447355"/>
    </source>
</evidence>
<dbReference type="InterPro" id="IPR026325">
    <property type="entry name" value="DUF932"/>
</dbReference>
<reference evidence="1" key="1">
    <citation type="submission" date="2019-12" db="EMBL/GenBank/DDBJ databases">
        <title>Novel species isolated from a subtropical stream in China.</title>
        <authorList>
            <person name="Lu H."/>
        </authorList>
    </citation>
    <scope>NUCLEOTIDE SEQUENCE [LARGE SCALE GENOMIC DNA]</scope>
    <source>
        <strain evidence="1">FT81W</strain>
    </source>
</reference>
<sequence>MKSGRNLRDLAIELRRQMHAKQDLLAPSKLLLCETAESGACALTLAIDGERRSYRVREIALHQIAEKLKIPFGYFERMRKEQPGLFDSNVNTWLQVNGAENRLIRTLDGRVRAFLSDRYRRLDNYDVAEFVLPILERLPGAELVSAELTESRMYLKYVSRQVRREIAPGDVVCAGVVVSNSEVGWGHLTVEPLLFRLVCSNGLIANELVLRKKHLGRTLQIQDEAVELYKEDTLQADDKAILLKVRDMVEAAVSEVTFRLITEKLQRTLGIKLTGDPVKSVEVLTNRFALSEDERSGVLRGLIEGSDLSGYGLVNAVTGYSQHVQDYDRATELEGIGGKLLALSTLEWREIAEPA</sequence>